<evidence type="ECO:0000256" key="2">
    <source>
        <dbReference type="SAM" id="MobiDB-lite"/>
    </source>
</evidence>
<evidence type="ECO:0000313" key="6">
    <source>
        <dbReference type="Proteomes" id="UP000287352"/>
    </source>
</evidence>
<dbReference type="InterPro" id="IPR050922">
    <property type="entry name" value="LytR/CpsA/Psr_CW_biosynth"/>
</dbReference>
<evidence type="ECO:0000256" key="3">
    <source>
        <dbReference type="SAM" id="Phobius"/>
    </source>
</evidence>
<dbReference type="PANTHER" id="PTHR33392:SF6">
    <property type="entry name" value="POLYISOPRENYL-TEICHOIC ACID--PEPTIDOGLYCAN TEICHOIC ACID TRANSFERASE TAGU"/>
    <property type="match status" value="1"/>
</dbReference>
<evidence type="ECO:0000313" key="5">
    <source>
        <dbReference type="EMBL" id="GCE14414.1"/>
    </source>
</evidence>
<feature type="region of interest" description="Disordered" evidence="2">
    <location>
        <begin position="60"/>
        <end position="89"/>
    </location>
</feature>
<proteinExistence type="inferred from homology"/>
<evidence type="ECO:0000259" key="4">
    <source>
        <dbReference type="Pfam" id="PF03816"/>
    </source>
</evidence>
<dbReference type="Gene3D" id="3.40.630.190">
    <property type="entry name" value="LCP protein"/>
    <property type="match status" value="1"/>
</dbReference>
<keyword evidence="3" id="KW-0812">Transmembrane</keyword>
<dbReference type="Proteomes" id="UP000287352">
    <property type="component" value="Unassembled WGS sequence"/>
</dbReference>
<keyword evidence="3" id="KW-0472">Membrane</keyword>
<protein>
    <recommendedName>
        <fullName evidence="4">Cell envelope-related transcriptional attenuator domain-containing protein</fullName>
    </recommendedName>
</protein>
<reference evidence="6" key="1">
    <citation type="submission" date="2018-12" db="EMBL/GenBank/DDBJ databases">
        <title>Tengunoibacter tsumagoiensis gen. nov., sp. nov., Dictyobacter kobayashii sp. nov., D. alpinus sp. nov., and D. joshuensis sp. nov. and description of Dictyobacteraceae fam. nov. within the order Ktedonobacterales isolated from Tengu-no-mugimeshi.</title>
        <authorList>
            <person name="Wang C.M."/>
            <person name="Zheng Y."/>
            <person name="Sakai Y."/>
            <person name="Toyoda A."/>
            <person name="Minakuchi Y."/>
            <person name="Abe K."/>
            <person name="Yokota A."/>
            <person name="Yabe S."/>
        </authorList>
    </citation>
    <scope>NUCLEOTIDE SEQUENCE [LARGE SCALE GENOMIC DNA]</scope>
    <source>
        <strain evidence="6">Uno3</strain>
    </source>
</reference>
<dbReference type="AlphaFoldDB" id="A0A402A5J9"/>
<accession>A0A402A5J9</accession>
<evidence type="ECO:0000256" key="1">
    <source>
        <dbReference type="ARBA" id="ARBA00006068"/>
    </source>
</evidence>
<sequence>MNPPSGAAFPPVMNPPSGAAYPPVMNPPSGAAYPPVMNPPSGAAYPPVMNPPSGAAYFNQGYSQNPVYRNGPPSMSPPTGGRSPFKKPGRKRRFPIWARVLVAALALFIVISGSLYAYYQANYANSINNITGHQAVHHVNIETTDSHGNKQNQTTSNDILSGKRINILLLGSDNDGKGGNNGIGGSPLAQTDIVITIDPTTHYVGMLSIPRDLRVTIPGHGSGKMDFAFSYGFQLGGKDFTNSVTNGAGLAEDTIAYNFGIHIDYYAWVGLSGFVKVIDTAGGVDVDVIHPMVDDNYPDDVNKTGNTVYDYKRVYIAPGPQHLNGVQALEYVRTRHSDLVGDFGRSARQQQILSQLKTKLATPDTINKAPDLLKDLQDALKTDLTVSNMIAMGNFARSLDTNNIDRITLGPPTFASSIANTTDYAPICAPIRDQIAKMFDVQSKCIPQADASTGAAVAQVTNSQPNLALTTAPQAQASLATSLQAVTNETTERWQYVDPKEATHTILNLMLASVFGDITALE</sequence>
<comment type="caution">
    <text evidence="5">The sequence shown here is derived from an EMBL/GenBank/DDBJ whole genome shotgun (WGS) entry which is preliminary data.</text>
</comment>
<keyword evidence="6" id="KW-1185">Reference proteome</keyword>
<dbReference type="Pfam" id="PF03816">
    <property type="entry name" value="LytR_cpsA_psr"/>
    <property type="match status" value="1"/>
</dbReference>
<dbReference type="NCBIfam" id="TIGR00350">
    <property type="entry name" value="lytR_cpsA_psr"/>
    <property type="match status" value="1"/>
</dbReference>
<name>A0A402A5J9_9CHLR</name>
<dbReference type="EMBL" id="BIFR01000001">
    <property type="protein sequence ID" value="GCE14414.1"/>
    <property type="molecule type" value="Genomic_DNA"/>
</dbReference>
<feature type="domain" description="Cell envelope-related transcriptional attenuator" evidence="4">
    <location>
        <begin position="190"/>
        <end position="360"/>
    </location>
</feature>
<comment type="similarity">
    <text evidence="1">Belongs to the LytR/CpsA/Psr (LCP) family.</text>
</comment>
<keyword evidence="3" id="KW-1133">Transmembrane helix</keyword>
<dbReference type="PANTHER" id="PTHR33392">
    <property type="entry name" value="POLYISOPRENYL-TEICHOIC ACID--PEPTIDOGLYCAN TEICHOIC ACID TRANSFERASE TAGU"/>
    <property type="match status" value="1"/>
</dbReference>
<dbReference type="InterPro" id="IPR004474">
    <property type="entry name" value="LytR_CpsA_psr"/>
</dbReference>
<organism evidence="5 6">
    <name type="scientific">Tengunoibacter tsumagoiensis</name>
    <dbReference type="NCBI Taxonomy" id="2014871"/>
    <lineage>
        <taxon>Bacteria</taxon>
        <taxon>Bacillati</taxon>
        <taxon>Chloroflexota</taxon>
        <taxon>Ktedonobacteria</taxon>
        <taxon>Ktedonobacterales</taxon>
        <taxon>Dictyobacteraceae</taxon>
        <taxon>Tengunoibacter</taxon>
    </lineage>
</organism>
<feature type="transmembrane region" description="Helical" evidence="3">
    <location>
        <begin position="96"/>
        <end position="119"/>
    </location>
</feature>
<gene>
    <name evidence="5" type="ORF">KTT_42730</name>
</gene>